<organism evidence="4 5">
    <name type="scientific">Halodesulfovibrio marinisediminis DSM 17456</name>
    <dbReference type="NCBI Taxonomy" id="1121457"/>
    <lineage>
        <taxon>Bacteria</taxon>
        <taxon>Pseudomonadati</taxon>
        <taxon>Thermodesulfobacteriota</taxon>
        <taxon>Desulfovibrionia</taxon>
        <taxon>Desulfovibrionales</taxon>
        <taxon>Desulfovibrionaceae</taxon>
        <taxon>Halodesulfovibrio</taxon>
    </lineage>
</organism>
<dbReference type="EMBL" id="FSRG01000007">
    <property type="protein sequence ID" value="SIO36502.1"/>
    <property type="molecule type" value="Genomic_DNA"/>
</dbReference>
<evidence type="ECO:0000256" key="2">
    <source>
        <dbReference type="SAM" id="MobiDB-lite"/>
    </source>
</evidence>
<dbReference type="STRING" id="1121457.SAMN02745161_3014"/>
<protein>
    <recommendedName>
        <fullName evidence="3">NrS-1 polymerase-like helicase domain-containing protein</fullName>
    </recommendedName>
</protein>
<dbReference type="Gene3D" id="3.40.50.300">
    <property type="entry name" value="P-loop containing nucleotide triphosphate hydrolases"/>
    <property type="match status" value="1"/>
</dbReference>
<dbReference type="SUPFAM" id="SSF52540">
    <property type="entry name" value="P-loop containing nucleoside triphosphate hydrolases"/>
    <property type="match status" value="1"/>
</dbReference>
<evidence type="ECO:0000313" key="5">
    <source>
        <dbReference type="Proteomes" id="UP000184694"/>
    </source>
</evidence>
<feature type="domain" description="NrS-1 polymerase-like helicase" evidence="3">
    <location>
        <begin position="549"/>
        <end position="657"/>
    </location>
</feature>
<feature type="compositionally biased region" description="Low complexity" evidence="2">
    <location>
        <begin position="7"/>
        <end position="28"/>
    </location>
</feature>
<evidence type="ECO:0000256" key="1">
    <source>
        <dbReference type="SAM" id="Coils"/>
    </source>
</evidence>
<evidence type="ECO:0000313" key="4">
    <source>
        <dbReference type="EMBL" id="SIO36502.1"/>
    </source>
</evidence>
<sequence length="907" mass="103743">MTENGTESELTAEAATEASNSESEISQSEEPKNIIPWQLRDESYRFTGVLPEGEKLKGDIRPVHKWKNDAPLYNSPKLIKHLKKYPAYAVVGGHGDLVILNVDAEEGESITELLPDTFTTLSANRKLPHVYIKSDVGEKAYRLNRYIPMTDAEEVEWIENYDGSYEKKKLNLKPLIGVIGYGAIATGANSKIGEGKVYAPINELPIADVDFVELAQVLNRFGITYEAQKSKLLDRIEREKPFMHLAYEVQVLGKETEKSVSSSKDDLYKFSNDPLWIDITQSVTMKKAYEARGGEFNSGKTRQDCLFCSAKGTVELTVSKYRCYNPKCNAQHKTAWFLYQAFSLQFKGIGGYDWKKCTLEFAQLAGDNYHANWANYLKEYERKIQKKIAKNQASDLESALEEFNEDHFIASFGSDVRFCWETENYRGEPEVIAYQFKNFEQFFADREVIVDGKVRSLVHQWKKWSGARRYANVIFKPVGIGRVWDNDRFYNKWRGFSVQPKSGSCERILDHLRMIWCRGNKEYFNYLMTWFAHMVKTPEEKPGVAVVIKGEKGAGKSIIQEKLWKKILGAHFLKLDKQGTVTGRFNAHLEDKLMIVLEEAVWAGDKAAEGTLKSLITDRLLPVEAKGYDLREVDSYCRLFLNTNEHWAVPATRGERRFFVLKASDKKVGNEQYFGELVYEIENGGAEAFMDYLSKYEVEMSTLRHAPKTAALLEDVVASFSPVESWLYDLVFYEEHAIYDTFGDIDRTFEWDSWVPTKDLFDHFQQWVGIAKKANAHIAKTGITEQAKLTRELKRLMGFKTAQKSGGIRNIQLIDREEAYKLLMGEYAGLDDFDSQLDSLEPKYLKPEAKPQAKPEAESEKVDGKAVRKLDDFPAELRPVAKVAFKPQSTGSDDEFEELDALLNTWD</sequence>
<dbReference type="OrthoDB" id="8215052at2"/>
<proteinExistence type="predicted"/>
<dbReference type="RefSeq" id="WP_074217758.1">
    <property type="nucleotide sequence ID" value="NZ_FSRG01000007.1"/>
</dbReference>
<name>A0A1N6IWT8_9BACT</name>
<feature type="coiled-coil region" evidence="1">
    <location>
        <begin position="377"/>
        <end position="406"/>
    </location>
</feature>
<accession>A0A1N6IWT8</accession>
<reference evidence="5" key="1">
    <citation type="submission" date="2016-11" db="EMBL/GenBank/DDBJ databases">
        <authorList>
            <person name="Varghese N."/>
            <person name="Submissions S."/>
        </authorList>
    </citation>
    <scope>NUCLEOTIDE SEQUENCE [LARGE SCALE GENOMIC DNA]</scope>
    <source>
        <strain evidence="5">DSM 17456</strain>
    </source>
</reference>
<gene>
    <name evidence="4" type="ORF">SAMN02745161_3014</name>
</gene>
<dbReference type="InterPro" id="IPR027417">
    <property type="entry name" value="P-loop_NTPase"/>
</dbReference>
<dbReference type="AlphaFoldDB" id="A0A1N6IWT8"/>
<dbReference type="InterPro" id="IPR045455">
    <property type="entry name" value="NrS-1_pol-like_helicase"/>
</dbReference>
<dbReference type="Proteomes" id="UP000184694">
    <property type="component" value="Unassembled WGS sequence"/>
</dbReference>
<evidence type="ECO:0000259" key="3">
    <source>
        <dbReference type="Pfam" id="PF19263"/>
    </source>
</evidence>
<feature type="region of interest" description="Disordered" evidence="2">
    <location>
        <begin position="846"/>
        <end position="865"/>
    </location>
</feature>
<dbReference type="Pfam" id="PF19263">
    <property type="entry name" value="DUF5906"/>
    <property type="match status" value="1"/>
</dbReference>
<feature type="region of interest" description="Disordered" evidence="2">
    <location>
        <begin position="1"/>
        <end position="33"/>
    </location>
</feature>
<keyword evidence="5" id="KW-1185">Reference proteome</keyword>
<keyword evidence="1" id="KW-0175">Coiled coil</keyword>